<dbReference type="PANTHER" id="PTHR15566:SF7">
    <property type="entry name" value="UPF0607 PROTEIN ENSP00000332738-RELATED"/>
    <property type="match status" value="1"/>
</dbReference>
<feature type="compositionally biased region" description="Basic residues" evidence="2">
    <location>
        <begin position="264"/>
        <end position="278"/>
    </location>
</feature>
<dbReference type="OMA" id="PGCSLWP"/>
<feature type="region of interest" description="Disordered" evidence="2">
    <location>
        <begin position="174"/>
        <end position="223"/>
    </location>
</feature>
<reference evidence="3" key="2">
    <citation type="submission" date="2025-09" db="UniProtKB">
        <authorList>
            <consortium name="Ensembl"/>
        </authorList>
    </citation>
    <scope>IDENTIFICATION</scope>
</reference>
<name>A0A2K5S3A6_CEBIM</name>
<feature type="region of interest" description="Disordered" evidence="2">
    <location>
        <begin position="123"/>
        <end position="147"/>
    </location>
</feature>
<dbReference type="PANTHER" id="PTHR15566">
    <property type="entry name" value="POM121-LIKE"/>
    <property type="match status" value="1"/>
</dbReference>
<dbReference type="AlphaFoldDB" id="A0A2K5S3A6"/>
<evidence type="ECO:0000256" key="2">
    <source>
        <dbReference type="SAM" id="MobiDB-lite"/>
    </source>
</evidence>
<proteinExistence type="inferred from homology"/>
<keyword evidence="4" id="KW-1185">Reference proteome</keyword>
<dbReference type="GeneTree" id="ENSGT00940000164433"/>
<organism evidence="3 4">
    <name type="scientific">Cebus imitator</name>
    <name type="common">Panamanian white-faced capuchin</name>
    <name type="synonym">Cebus capucinus imitator</name>
    <dbReference type="NCBI Taxonomy" id="2715852"/>
    <lineage>
        <taxon>Eukaryota</taxon>
        <taxon>Metazoa</taxon>
        <taxon>Chordata</taxon>
        <taxon>Craniata</taxon>
        <taxon>Vertebrata</taxon>
        <taxon>Euteleostomi</taxon>
        <taxon>Mammalia</taxon>
        <taxon>Eutheria</taxon>
        <taxon>Euarchontoglires</taxon>
        <taxon>Primates</taxon>
        <taxon>Haplorrhini</taxon>
        <taxon>Platyrrhini</taxon>
        <taxon>Cebidae</taxon>
        <taxon>Cebinae</taxon>
        <taxon>Cebus</taxon>
    </lineage>
</organism>
<evidence type="ECO:0000313" key="3">
    <source>
        <dbReference type="Ensembl" id="ENSCCAP00000034855.1"/>
    </source>
</evidence>
<dbReference type="Ensembl" id="ENSCCAT00000052632.1">
    <property type="protein sequence ID" value="ENSCCAP00000034855.1"/>
    <property type="gene ID" value="ENSCCAG00000035368.1"/>
</dbReference>
<dbReference type="STRING" id="9516.ENSCCAP00000034855"/>
<evidence type="ECO:0000256" key="1">
    <source>
        <dbReference type="ARBA" id="ARBA00038278"/>
    </source>
</evidence>
<accession>A0A2K5S3A6</accession>
<reference evidence="3" key="1">
    <citation type="submission" date="2025-08" db="UniProtKB">
        <authorList>
            <consortium name="Ensembl"/>
        </authorList>
    </citation>
    <scope>IDENTIFICATION</scope>
</reference>
<comment type="similarity">
    <text evidence="1">Belongs to the UPF0607 family.</text>
</comment>
<evidence type="ECO:0000313" key="4">
    <source>
        <dbReference type="Proteomes" id="UP000233040"/>
    </source>
</evidence>
<dbReference type="Pfam" id="PF15229">
    <property type="entry name" value="POM121"/>
    <property type="match status" value="1"/>
</dbReference>
<dbReference type="Proteomes" id="UP000233040">
    <property type="component" value="Unassembled WGS sequence"/>
</dbReference>
<feature type="region of interest" description="Disordered" evidence="2">
    <location>
        <begin position="254"/>
        <end position="278"/>
    </location>
</feature>
<feature type="compositionally biased region" description="Basic residues" evidence="2">
    <location>
        <begin position="204"/>
        <end position="213"/>
    </location>
</feature>
<protein>
    <submittedName>
        <fullName evidence="3">Uncharacterized protein</fullName>
    </submittedName>
</protein>
<sequence length="278" mass="30209">TLLWDLPPLVWRLPTRKKPMLYACNSMMLGHVSSVRIPLEVRAEEKPEEPMEVDDQVQTQGQEEEKGGPCSNGEAASASRPLEAQGNLTSFDCSLRALKGNVHSRSLTETNGTDKAQVPAVSFHSKDHGVPSAHSPAGGVLPFGKPDPAPAVLPGPVPGCPHWPEKAASQVLGKDHLPSSSGLQMVGKETQPRTLHSSSPSRSASHRSHKRKLSGPPQQLPLAPPLQLRWERDKLPPLAKLPCLSLEGFMDNMDKNMGALSRTSKSRRLKKQLGRIKK</sequence>
<dbReference type="InterPro" id="IPR043220">
    <property type="entry name" value="POM121-like_prot_1"/>
</dbReference>
<feature type="region of interest" description="Disordered" evidence="2">
    <location>
        <begin position="43"/>
        <end position="81"/>
    </location>
</feature>